<keyword evidence="4" id="KW-1185">Reference proteome</keyword>
<gene>
    <name evidence="3" type="ORF">NBR_LOCUS11054</name>
</gene>
<dbReference type="Pfam" id="PF00024">
    <property type="entry name" value="PAN_1"/>
    <property type="match status" value="1"/>
</dbReference>
<feature type="domain" description="Apple" evidence="2">
    <location>
        <begin position="26"/>
        <end position="86"/>
    </location>
</feature>
<evidence type="ECO:0000313" key="3">
    <source>
        <dbReference type="EMBL" id="VDL74643.1"/>
    </source>
</evidence>
<dbReference type="InterPro" id="IPR003609">
    <property type="entry name" value="Pan_app"/>
</dbReference>
<dbReference type="WBParaSite" id="NBR_0001105301-mRNA-1">
    <property type="protein sequence ID" value="NBR_0001105301-mRNA-1"/>
    <property type="gene ID" value="NBR_0001105301"/>
</dbReference>
<protein>
    <submittedName>
        <fullName evidence="5">Apple domain-containing protein</fullName>
    </submittedName>
</protein>
<reference evidence="3 4" key="2">
    <citation type="submission" date="2018-11" db="EMBL/GenBank/DDBJ databases">
        <authorList>
            <consortium name="Pathogen Informatics"/>
        </authorList>
    </citation>
    <scope>NUCLEOTIDE SEQUENCE [LARGE SCALE GENOMIC DNA]</scope>
</reference>
<dbReference type="EMBL" id="UYSL01020446">
    <property type="protein sequence ID" value="VDL74643.1"/>
    <property type="molecule type" value="Genomic_DNA"/>
</dbReference>
<evidence type="ECO:0000259" key="2">
    <source>
        <dbReference type="Pfam" id="PF00024"/>
    </source>
</evidence>
<sequence length="115" mass="12562">MGILAKPEALLSVILVLSQASQGEACTFEQIPQGIYSVEALDSITPSDLKSCLQRCFGSPLCVIAAHTPDGDICKLFQNSSKTTPITLPFNVEFNIYRLNRHLERPSCPKLNSLP</sequence>
<evidence type="ECO:0000256" key="1">
    <source>
        <dbReference type="SAM" id="SignalP"/>
    </source>
</evidence>
<evidence type="ECO:0000313" key="4">
    <source>
        <dbReference type="Proteomes" id="UP000271162"/>
    </source>
</evidence>
<feature type="chain" id="PRO_5043125350" evidence="1">
    <location>
        <begin position="26"/>
        <end position="115"/>
    </location>
</feature>
<organism evidence="5">
    <name type="scientific">Nippostrongylus brasiliensis</name>
    <name type="common">Rat hookworm</name>
    <dbReference type="NCBI Taxonomy" id="27835"/>
    <lineage>
        <taxon>Eukaryota</taxon>
        <taxon>Metazoa</taxon>
        <taxon>Ecdysozoa</taxon>
        <taxon>Nematoda</taxon>
        <taxon>Chromadorea</taxon>
        <taxon>Rhabditida</taxon>
        <taxon>Rhabditina</taxon>
        <taxon>Rhabditomorpha</taxon>
        <taxon>Strongyloidea</taxon>
        <taxon>Heligmosomidae</taxon>
        <taxon>Nippostrongylus</taxon>
    </lineage>
</organism>
<keyword evidence="1" id="KW-0732">Signal</keyword>
<dbReference type="Proteomes" id="UP000271162">
    <property type="component" value="Unassembled WGS sequence"/>
</dbReference>
<feature type="signal peptide" evidence="1">
    <location>
        <begin position="1"/>
        <end position="25"/>
    </location>
</feature>
<name>A0A0N4Y521_NIPBR</name>
<proteinExistence type="predicted"/>
<accession>A0A0N4Y521</accession>
<dbReference type="AlphaFoldDB" id="A0A0N4Y521"/>
<evidence type="ECO:0000313" key="5">
    <source>
        <dbReference type="WBParaSite" id="NBR_0001105301-mRNA-1"/>
    </source>
</evidence>
<reference evidence="5" key="1">
    <citation type="submission" date="2017-02" db="UniProtKB">
        <authorList>
            <consortium name="WormBaseParasite"/>
        </authorList>
    </citation>
    <scope>IDENTIFICATION</scope>
</reference>